<dbReference type="CDD" id="cd00093">
    <property type="entry name" value="HTH_XRE"/>
    <property type="match status" value="1"/>
</dbReference>
<reference evidence="3 5" key="2">
    <citation type="submission" date="2013-03" db="EMBL/GenBank/DDBJ databases">
        <title>The Genome Sequence of Enterococcus gilvus ATCC BAA-350 (PacBio/Illumina hybrid assembly).</title>
        <authorList>
            <consortium name="The Broad Institute Genomics Platform"/>
            <consortium name="The Broad Institute Genome Sequencing Center for Infectious Disease"/>
            <person name="Earl A."/>
            <person name="Russ C."/>
            <person name="Gilmore M."/>
            <person name="Surin D."/>
            <person name="Walker B."/>
            <person name="Young S."/>
            <person name="Zeng Q."/>
            <person name="Gargeya S."/>
            <person name="Fitzgerald M."/>
            <person name="Haas B."/>
            <person name="Abouelleil A."/>
            <person name="Allen A.W."/>
            <person name="Alvarado L."/>
            <person name="Arachchi H.M."/>
            <person name="Berlin A.M."/>
            <person name="Chapman S.B."/>
            <person name="Gainer-Dewar J."/>
            <person name="Goldberg J."/>
            <person name="Griggs A."/>
            <person name="Gujja S."/>
            <person name="Hansen M."/>
            <person name="Howarth C."/>
            <person name="Imamovic A."/>
            <person name="Ireland A."/>
            <person name="Larimer J."/>
            <person name="McCowan C."/>
            <person name="Murphy C."/>
            <person name="Pearson M."/>
            <person name="Poon T.W."/>
            <person name="Priest M."/>
            <person name="Roberts A."/>
            <person name="Saif S."/>
            <person name="Shea T."/>
            <person name="Sisk P."/>
            <person name="Sykes S."/>
            <person name="Wortman J."/>
            <person name="Nusbaum C."/>
            <person name="Birren B."/>
        </authorList>
    </citation>
    <scope>NUCLEOTIDE SEQUENCE [LARGE SCALE GENOMIC DNA]</scope>
    <source>
        <strain evidence="3 5">ATCC BAA-350</strain>
    </source>
</reference>
<evidence type="ECO:0000313" key="4">
    <source>
        <dbReference type="Proteomes" id="UP000013750"/>
    </source>
</evidence>
<dbReference type="PROSITE" id="PS50943">
    <property type="entry name" value="HTH_CROC1"/>
    <property type="match status" value="1"/>
</dbReference>
<dbReference type="PANTHER" id="PTHR37038">
    <property type="entry name" value="TRANSCRIPTIONAL REGULATOR-RELATED"/>
    <property type="match status" value="1"/>
</dbReference>
<feature type="domain" description="HTH cro/C1-type" evidence="1">
    <location>
        <begin position="6"/>
        <end position="59"/>
    </location>
</feature>
<proteinExistence type="predicted"/>
<dbReference type="InterPro" id="IPR010982">
    <property type="entry name" value="Lambda_DNA-bd_dom_sf"/>
</dbReference>
<dbReference type="Proteomes" id="UP000014160">
    <property type="component" value="Unassembled WGS sequence"/>
</dbReference>
<dbReference type="InterPro" id="IPR011990">
    <property type="entry name" value="TPR-like_helical_dom_sf"/>
</dbReference>
<dbReference type="SMART" id="SM00530">
    <property type="entry name" value="HTH_XRE"/>
    <property type="match status" value="1"/>
</dbReference>
<dbReference type="GO" id="GO:0003677">
    <property type="term" value="F:DNA binding"/>
    <property type="evidence" value="ECO:0007669"/>
    <property type="project" value="InterPro"/>
</dbReference>
<dbReference type="InterPro" id="IPR053163">
    <property type="entry name" value="HTH-type_regulator_Rgg"/>
</dbReference>
<dbReference type="SUPFAM" id="SSF47413">
    <property type="entry name" value="lambda repressor-like DNA-binding domains"/>
    <property type="match status" value="1"/>
</dbReference>
<dbReference type="RefSeq" id="WP_010782229.1">
    <property type="nucleotide sequence ID" value="NZ_ASWH01000001.1"/>
</dbReference>
<gene>
    <name evidence="3" type="ORF">I592_00061</name>
    <name evidence="2" type="ORF">UKC_03901</name>
</gene>
<evidence type="ECO:0000313" key="2">
    <source>
        <dbReference type="EMBL" id="EOI53948.1"/>
    </source>
</evidence>
<dbReference type="EMBL" id="ASWH01000001">
    <property type="protein sequence ID" value="EOW80777.1"/>
    <property type="molecule type" value="Genomic_DNA"/>
</dbReference>
<dbReference type="Proteomes" id="UP000013750">
    <property type="component" value="Unassembled WGS sequence"/>
</dbReference>
<dbReference type="InterPro" id="IPR001387">
    <property type="entry name" value="Cro/C1-type_HTH"/>
</dbReference>
<sequence>MREEIIKDIRKQKGLTQKEVYTGIASKTFYSDFEAGKHSVEVSKFQGFLNNLGISQTEFDYFRDSREKNEEKLLDLEIDRLYKHGEFEALYDLFEDYKQHPHTEMRYLALKAYLLVLITNTNFYKFSRAPFSEIRVYLDNTKMWTLKEIKLGKLILLSFSEKEKAEEAQLYNRLVDALAKYEAFDSNVYYKEIGDLYFNRIQWLLMIHDISEAVAALLLYGDAIAKADDLYLSLQFRFITCLVNTYLDYPTYSRELNSLMEQLDPIPTSETHFYKIISQLHLEKAKNYYQRYQE</sequence>
<evidence type="ECO:0000259" key="1">
    <source>
        <dbReference type="PROSITE" id="PS50943"/>
    </source>
</evidence>
<dbReference type="AlphaFoldDB" id="R2XH95"/>
<dbReference type="eggNOG" id="COG1396">
    <property type="taxonomic scope" value="Bacteria"/>
</dbReference>
<accession>R2XH95</accession>
<dbReference type="HOGENOM" id="CLU_949097_0_0_9"/>
<dbReference type="Gene3D" id="1.25.40.10">
    <property type="entry name" value="Tetratricopeptide repeat domain"/>
    <property type="match status" value="1"/>
</dbReference>
<reference evidence="2 4" key="1">
    <citation type="submission" date="2013-02" db="EMBL/GenBank/DDBJ databases">
        <title>The Genome Sequence of Enterococcus gilvus ATCC BAA-350.</title>
        <authorList>
            <consortium name="The Broad Institute Genome Sequencing Platform"/>
            <consortium name="The Broad Institute Genome Sequencing Center for Infectious Disease"/>
            <person name="Earl A.M."/>
            <person name="Gilmore M.S."/>
            <person name="Lebreton F."/>
            <person name="Walker B."/>
            <person name="Young S.K."/>
            <person name="Zeng Q."/>
            <person name="Gargeya S."/>
            <person name="Fitzgerald M."/>
            <person name="Haas B."/>
            <person name="Abouelleil A."/>
            <person name="Alvarado L."/>
            <person name="Arachchi H.M."/>
            <person name="Berlin A.M."/>
            <person name="Chapman S.B."/>
            <person name="Dewar J."/>
            <person name="Goldberg J."/>
            <person name="Griggs A."/>
            <person name="Gujja S."/>
            <person name="Hansen M."/>
            <person name="Howarth C."/>
            <person name="Imamovic A."/>
            <person name="Larimer J."/>
            <person name="McCowan C."/>
            <person name="Murphy C."/>
            <person name="Neiman D."/>
            <person name="Pearson M."/>
            <person name="Priest M."/>
            <person name="Roberts A."/>
            <person name="Saif S."/>
            <person name="Shea T."/>
            <person name="Sisk P."/>
            <person name="Sykes S."/>
            <person name="Wortman J."/>
            <person name="Nusbaum C."/>
            <person name="Birren B."/>
        </authorList>
    </citation>
    <scope>NUCLEOTIDE SEQUENCE [LARGE SCALE GENOMIC DNA]</scope>
    <source>
        <strain evidence="2 4">ATCC BAA-350</strain>
    </source>
</reference>
<evidence type="ECO:0000313" key="3">
    <source>
        <dbReference type="EMBL" id="EOW80777.1"/>
    </source>
</evidence>
<evidence type="ECO:0000313" key="5">
    <source>
        <dbReference type="Proteomes" id="UP000014160"/>
    </source>
</evidence>
<comment type="caution">
    <text evidence="2">The sequence shown here is derived from an EMBL/GenBank/DDBJ whole genome shotgun (WGS) entry which is preliminary data.</text>
</comment>
<name>R2XH95_9ENTE</name>
<organism evidence="2 4">
    <name type="scientific">Enterococcus gilvus ATCC BAA-350</name>
    <dbReference type="NCBI Taxonomy" id="1158614"/>
    <lineage>
        <taxon>Bacteria</taxon>
        <taxon>Bacillati</taxon>
        <taxon>Bacillota</taxon>
        <taxon>Bacilli</taxon>
        <taxon>Lactobacillales</taxon>
        <taxon>Enterococcaceae</taxon>
        <taxon>Enterococcus</taxon>
    </lineage>
</organism>
<dbReference type="PATRIC" id="fig|1158614.3.peg.3895"/>
<keyword evidence="5" id="KW-1185">Reference proteome</keyword>
<dbReference type="EMBL" id="AJDQ01000012">
    <property type="protein sequence ID" value="EOI53948.1"/>
    <property type="molecule type" value="Genomic_DNA"/>
</dbReference>
<protein>
    <recommendedName>
        <fullName evidence="1">HTH cro/C1-type domain-containing protein</fullName>
    </recommendedName>
</protein>